<evidence type="ECO:0000256" key="8">
    <source>
        <dbReference type="SAM" id="Phobius"/>
    </source>
</evidence>
<evidence type="ECO:0000256" key="4">
    <source>
        <dbReference type="ARBA" id="ARBA00022692"/>
    </source>
</evidence>
<feature type="transmembrane region" description="Helical" evidence="8">
    <location>
        <begin position="100"/>
        <end position="118"/>
    </location>
</feature>
<reference evidence="10 11" key="1">
    <citation type="submission" date="2022-08" db="EMBL/GenBank/DDBJ databases">
        <title>YIM 101645 draft genome.</title>
        <authorList>
            <person name="Chen X."/>
        </authorList>
    </citation>
    <scope>NUCLEOTIDE SEQUENCE [LARGE SCALE GENOMIC DNA]</scope>
    <source>
        <strain evidence="10 11">YIM 101645</strain>
    </source>
</reference>
<evidence type="ECO:0000256" key="5">
    <source>
        <dbReference type="ARBA" id="ARBA00022989"/>
    </source>
</evidence>
<accession>A0ABT2G3N6</accession>
<feature type="transmembrane region" description="Helical" evidence="8">
    <location>
        <begin position="74"/>
        <end position="94"/>
    </location>
</feature>
<dbReference type="PANTHER" id="PTHR42920:SF5">
    <property type="entry name" value="EAMA DOMAIN-CONTAINING PROTEIN"/>
    <property type="match status" value="1"/>
</dbReference>
<feature type="compositionally biased region" description="Basic residues" evidence="7">
    <location>
        <begin position="141"/>
        <end position="151"/>
    </location>
</feature>
<proteinExistence type="inferred from homology"/>
<organism evidence="10 11">
    <name type="scientific">Corynebacterium lemuris</name>
    <dbReference type="NCBI Taxonomy" id="1859292"/>
    <lineage>
        <taxon>Bacteria</taxon>
        <taxon>Bacillati</taxon>
        <taxon>Actinomycetota</taxon>
        <taxon>Actinomycetes</taxon>
        <taxon>Mycobacteriales</taxon>
        <taxon>Corynebacteriaceae</taxon>
        <taxon>Corynebacterium</taxon>
    </lineage>
</organism>
<comment type="subcellular location">
    <subcellularLocation>
        <location evidence="1">Cell membrane</location>
        <topology evidence="1">Multi-pass membrane protein</topology>
    </subcellularLocation>
</comment>
<dbReference type="InterPro" id="IPR051258">
    <property type="entry name" value="Diverse_Substrate_Transporter"/>
</dbReference>
<evidence type="ECO:0000256" key="2">
    <source>
        <dbReference type="ARBA" id="ARBA00007362"/>
    </source>
</evidence>
<dbReference type="EMBL" id="JANWTC010000022">
    <property type="protein sequence ID" value="MCS5480892.1"/>
    <property type="molecule type" value="Genomic_DNA"/>
</dbReference>
<keyword evidence="4 8" id="KW-0812">Transmembrane</keyword>
<evidence type="ECO:0000259" key="9">
    <source>
        <dbReference type="Pfam" id="PF00892"/>
    </source>
</evidence>
<evidence type="ECO:0000256" key="6">
    <source>
        <dbReference type="ARBA" id="ARBA00023136"/>
    </source>
</evidence>
<gene>
    <name evidence="10" type="ORF">NYP18_14700</name>
</gene>
<keyword evidence="3" id="KW-1003">Cell membrane</keyword>
<dbReference type="PANTHER" id="PTHR42920">
    <property type="entry name" value="OS03G0707200 PROTEIN-RELATED"/>
    <property type="match status" value="1"/>
</dbReference>
<feature type="transmembrane region" description="Helical" evidence="8">
    <location>
        <begin position="44"/>
        <end position="62"/>
    </location>
</feature>
<evidence type="ECO:0000313" key="11">
    <source>
        <dbReference type="Proteomes" id="UP001205965"/>
    </source>
</evidence>
<dbReference type="RefSeq" id="WP_259428952.1">
    <property type="nucleotide sequence ID" value="NZ_JANWTC010000022.1"/>
</dbReference>
<evidence type="ECO:0000256" key="1">
    <source>
        <dbReference type="ARBA" id="ARBA00004651"/>
    </source>
</evidence>
<name>A0ABT2G3N6_9CORY</name>
<dbReference type="InterPro" id="IPR000620">
    <property type="entry name" value="EamA_dom"/>
</dbReference>
<feature type="transmembrane region" description="Helical" evidence="8">
    <location>
        <begin position="12"/>
        <end position="32"/>
    </location>
</feature>
<feature type="region of interest" description="Disordered" evidence="7">
    <location>
        <begin position="123"/>
        <end position="151"/>
    </location>
</feature>
<evidence type="ECO:0000256" key="3">
    <source>
        <dbReference type="ARBA" id="ARBA00022475"/>
    </source>
</evidence>
<comment type="similarity">
    <text evidence="2">Belongs to the EamA transporter family.</text>
</comment>
<dbReference type="Pfam" id="PF00892">
    <property type="entry name" value="EamA"/>
    <property type="match status" value="1"/>
</dbReference>
<keyword evidence="5 8" id="KW-1133">Transmembrane helix</keyword>
<comment type="caution">
    <text evidence="10">The sequence shown here is derived from an EMBL/GenBank/DDBJ whole genome shotgun (WGS) entry which is preliminary data.</text>
</comment>
<sequence length="151" mass="15674">MTSARVGEAVPGQGGLGVAFLIGGLASLPMGLPGLTVVVGDNRLLLLALGTALLGSLIPYSLELIALRRLPAGTFGILLSLEPVFAALFGWLLLNQTLGTWQLVAIALVISASIGVTVSPPARRSRVEQTPDTAAKDAHPTRRARRFPVSS</sequence>
<keyword evidence="6 8" id="KW-0472">Membrane</keyword>
<protein>
    <submittedName>
        <fullName evidence="10">EamA family transporter</fullName>
    </submittedName>
</protein>
<dbReference type="SUPFAM" id="SSF103481">
    <property type="entry name" value="Multidrug resistance efflux transporter EmrE"/>
    <property type="match status" value="1"/>
</dbReference>
<evidence type="ECO:0000256" key="7">
    <source>
        <dbReference type="SAM" id="MobiDB-lite"/>
    </source>
</evidence>
<feature type="domain" description="EamA" evidence="9">
    <location>
        <begin position="16"/>
        <end position="116"/>
    </location>
</feature>
<evidence type="ECO:0000313" key="10">
    <source>
        <dbReference type="EMBL" id="MCS5480892.1"/>
    </source>
</evidence>
<dbReference type="Proteomes" id="UP001205965">
    <property type="component" value="Unassembled WGS sequence"/>
</dbReference>
<feature type="compositionally biased region" description="Basic and acidic residues" evidence="7">
    <location>
        <begin position="125"/>
        <end position="140"/>
    </location>
</feature>
<dbReference type="InterPro" id="IPR037185">
    <property type="entry name" value="EmrE-like"/>
</dbReference>
<keyword evidence="11" id="KW-1185">Reference proteome</keyword>
<dbReference type="Gene3D" id="1.10.3730.20">
    <property type="match status" value="1"/>
</dbReference>